<evidence type="ECO:0000259" key="6">
    <source>
        <dbReference type="Pfam" id="PF02770"/>
    </source>
</evidence>
<feature type="domain" description="Acyl-CoA dehydrogenase/oxidase N-terminal" evidence="7">
    <location>
        <begin position="7"/>
        <end position="118"/>
    </location>
</feature>
<protein>
    <submittedName>
        <fullName evidence="8">Acyl-CoA dehydrogenase</fullName>
    </submittedName>
</protein>
<dbReference type="InterPro" id="IPR013786">
    <property type="entry name" value="AcylCoA_DH/ox_N"/>
</dbReference>
<dbReference type="GO" id="GO:0050660">
    <property type="term" value="F:flavin adenine dinucleotide binding"/>
    <property type="evidence" value="ECO:0007669"/>
    <property type="project" value="InterPro"/>
</dbReference>
<feature type="domain" description="Acyl-CoA dehydrogenase/oxidase C-terminal" evidence="5">
    <location>
        <begin position="233"/>
        <end position="366"/>
    </location>
</feature>
<dbReference type="InterPro" id="IPR009075">
    <property type="entry name" value="AcylCo_DH/oxidase_C"/>
</dbReference>
<sequence length="388" mass="42339">MDFELSSDQLALRDAVARVCERFPDEYWLERDQAGGFPHDFHAALAQDGWLGIAMPPEFGGAGLGMTEAALMMQTIAASGAGFAGASAVHMNIFGLNPVVVFGNPAQRQRWLPPLIAGRQKACFAVTEPDAGLDTTHLQTRAERQGDHYVVHGRKIWISTAQVADKMLLLARTTPLAEAAKPTQGLTLFYTDLDRERVEVREIEKMGRKAVDSNMLFIDGLRIPVEDRIGEEGRGFEYILHGLNPERILIAAEAVGIGRAALARAARYAGERVVFGRPIGQNQGIQHPLAQAWMQLEAADLMVLKAASLYDAGKPCAPYANSAKYLAAEAGHNACQTAVLTLGGMGYAKEYHVERLLRESYIPRIAPVSPQLIMCFIAEKVLGLPKSY</sequence>
<dbReference type="GO" id="GO:0003995">
    <property type="term" value="F:acyl-CoA dehydrogenase activity"/>
    <property type="evidence" value="ECO:0007669"/>
    <property type="project" value="TreeGrafter"/>
</dbReference>
<evidence type="ECO:0000256" key="4">
    <source>
        <dbReference type="ARBA" id="ARBA00022827"/>
    </source>
</evidence>
<evidence type="ECO:0000259" key="5">
    <source>
        <dbReference type="Pfam" id="PF00441"/>
    </source>
</evidence>
<dbReference type="GeneID" id="92994069"/>
<dbReference type="SUPFAM" id="SSF47203">
    <property type="entry name" value="Acyl-CoA dehydrogenase C-terminal domain-like"/>
    <property type="match status" value="1"/>
</dbReference>
<dbReference type="Pfam" id="PF02771">
    <property type="entry name" value="Acyl-CoA_dh_N"/>
    <property type="match status" value="1"/>
</dbReference>
<dbReference type="RefSeq" id="WP_032979060.1">
    <property type="nucleotide sequence ID" value="NZ_CP012077.1"/>
</dbReference>
<accession>A0AAN1RYN2</accession>
<dbReference type="SUPFAM" id="SSF56645">
    <property type="entry name" value="Acyl-CoA dehydrogenase NM domain-like"/>
    <property type="match status" value="1"/>
</dbReference>
<dbReference type="PIRSF" id="PIRSF016578">
    <property type="entry name" value="HsaA"/>
    <property type="match status" value="1"/>
</dbReference>
<dbReference type="FunFam" id="1.20.140.10:FF:000012">
    <property type="entry name" value="Acyl-CoA dehydrogenase fadE12"/>
    <property type="match status" value="1"/>
</dbReference>
<evidence type="ECO:0000313" key="8">
    <source>
        <dbReference type="EMBL" id="AZW18459.1"/>
    </source>
</evidence>
<dbReference type="Gene3D" id="1.20.140.10">
    <property type="entry name" value="Butyryl-CoA Dehydrogenase, subunit A, domain 3"/>
    <property type="match status" value="1"/>
</dbReference>
<name>A0AAN1RYN2_9BORD</name>
<dbReference type="Proteomes" id="UP000282741">
    <property type="component" value="Chromosome"/>
</dbReference>
<comment type="cofactor">
    <cofactor evidence="1">
        <name>FAD</name>
        <dbReference type="ChEBI" id="CHEBI:57692"/>
    </cofactor>
</comment>
<dbReference type="InterPro" id="IPR006091">
    <property type="entry name" value="Acyl-CoA_Oxase/DH_mid-dom"/>
</dbReference>
<dbReference type="Pfam" id="PF00441">
    <property type="entry name" value="Acyl-CoA_dh_1"/>
    <property type="match status" value="1"/>
</dbReference>
<dbReference type="InterPro" id="IPR037069">
    <property type="entry name" value="AcylCoA_DH/ox_N_sf"/>
</dbReference>
<dbReference type="Gene3D" id="2.40.110.10">
    <property type="entry name" value="Butyryl-CoA Dehydrogenase, subunit A, domain 2"/>
    <property type="match status" value="1"/>
</dbReference>
<keyword evidence="3" id="KW-0285">Flavoprotein</keyword>
<comment type="similarity">
    <text evidence="2">Belongs to the acyl-CoA dehydrogenase family.</text>
</comment>
<evidence type="ECO:0000259" key="7">
    <source>
        <dbReference type="Pfam" id="PF02771"/>
    </source>
</evidence>
<evidence type="ECO:0000313" key="9">
    <source>
        <dbReference type="Proteomes" id="UP000282741"/>
    </source>
</evidence>
<dbReference type="InterPro" id="IPR046373">
    <property type="entry name" value="Acyl-CoA_Oxase/DH_mid-dom_sf"/>
</dbReference>
<evidence type="ECO:0000256" key="1">
    <source>
        <dbReference type="ARBA" id="ARBA00001974"/>
    </source>
</evidence>
<proteinExistence type="inferred from homology"/>
<dbReference type="Pfam" id="PF02770">
    <property type="entry name" value="Acyl-CoA_dh_M"/>
    <property type="match status" value="1"/>
</dbReference>
<dbReference type="EMBL" id="CP024172">
    <property type="protein sequence ID" value="AZW18459.1"/>
    <property type="molecule type" value="Genomic_DNA"/>
</dbReference>
<dbReference type="PANTHER" id="PTHR43884:SF12">
    <property type="entry name" value="ISOVALERYL-COA DEHYDROGENASE, MITOCHONDRIAL-RELATED"/>
    <property type="match status" value="1"/>
</dbReference>
<keyword evidence="4" id="KW-0274">FAD</keyword>
<dbReference type="CDD" id="cd00567">
    <property type="entry name" value="ACAD"/>
    <property type="match status" value="1"/>
</dbReference>
<evidence type="ECO:0000256" key="2">
    <source>
        <dbReference type="ARBA" id="ARBA00009347"/>
    </source>
</evidence>
<organism evidence="8 9">
    <name type="scientific">Bordetella hinzii</name>
    <dbReference type="NCBI Taxonomy" id="103855"/>
    <lineage>
        <taxon>Bacteria</taxon>
        <taxon>Pseudomonadati</taxon>
        <taxon>Pseudomonadota</taxon>
        <taxon>Betaproteobacteria</taxon>
        <taxon>Burkholderiales</taxon>
        <taxon>Alcaligenaceae</taxon>
        <taxon>Bordetella</taxon>
    </lineage>
</organism>
<reference evidence="9" key="1">
    <citation type="submission" date="2017-10" db="EMBL/GenBank/DDBJ databases">
        <title>Whole genome sequencing of various Bordetella species.</title>
        <authorList>
            <person name="Weigand M.R."/>
            <person name="Loparev V."/>
            <person name="Peng Y."/>
            <person name="Bowden K.E."/>
            <person name="Tondella M.L."/>
            <person name="Williams M.M."/>
        </authorList>
    </citation>
    <scope>NUCLEOTIDE SEQUENCE [LARGE SCALE GENOMIC DNA]</scope>
    <source>
        <strain evidence="9">H720</strain>
    </source>
</reference>
<dbReference type="InterPro" id="IPR009100">
    <property type="entry name" value="AcylCoA_DH/oxidase_NM_dom_sf"/>
</dbReference>
<dbReference type="Gene3D" id="1.10.540.10">
    <property type="entry name" value="Acyl-CoA dehydrogenase/oxidase, N-terminal domain"/>
    <property type="match status" value="1"/>
</dbReference>
<dbReference type="InterPro" id="IPR036250">
    <property type="entry name" value="AcylCo_DH-like_C"/>
</dbReference>
<dbReference type="PANTHER" id="PTHR43884">
    <property type="entry name" value="ACYL-COA DEHYDROGENASE"/>
    <property type="match status" value="1"/>
</dbReference>
<dbReference type="AlphaFoldDB" id="A0AAN1RYN2"/>
<evidence type="ECO:0000256" key="3">
    <source>
        <dbReference type="ARBA" id="ARBA00022630"/>
    </source>
</evidence>
<feature type="domain" description="Acyl-CoA oxidase/dehydrogenase middle" evidence="6">
    <location>
        <begin position="123"/>
        <end position="219"/>
    </location>
</feature>
<gene>
    <name evidence="8" type="ORF">CS347_17660</name>
</gene>